<evidence type="ECO:0000313" key="2">
    <source>
        <dbReference type="EMBL" id="KIK27352.1"/>
    </source>
</evidence>
<evidence type="ECO:0000313" key="3">
    <source>
        <dbReference type="Proteomes" id="UP000054018"/>
    </source>
</evidence>
<name>A0A0C9ZYR4_9AGAM</name>
<sequence length="93" mass="9776">MLFDSSSDDPAPSPQLSSLSSQVDLSTFDSLDEIPPPRSFPGQSFSIHHVPVMRRRIGKGKTTNGVSAASANSAHGHELEGASSSSTLEVPQI</sequence>
<accession>A0A0C9ZYR4</accession>
<dbReference type="Proteomes" id="UP000054018">
    <property type="component" value="Unassembled WGS sequence"/>
</dbReference>
<feature type="region of interest" description="Disordered" evidence="1">
    <location>
        <begin position="1"/>
        <end position="93"/>
    </location>
</feature>
<dbReference type="HOGENOM" id="CLU_2400512_0_0_1"/>
<dbReference type="AlphaFoldDB" id="A0A0C9ZYR4"/>
<evidence type="ECO:0000256" key="1">
    <source>
        <dbReference type="SAM" id="MobiDB-lite"/>
    </source>
</evidence>
<proteinExistence type="predicted"/>
<dbReference type="EMBL" id="KN833696">
    <property type="protein sequence ID" value="KIK27352.1"/>
    <property type="molecule type" value="Genomic_DNA"/>
</dbReference>
<gene>
    <name evidence="2" type="ORF">PISMIDRAFT_8190</name>
</gene>
<reference evidence="2 3" key="1">
    <citation type="submission" date="2014-04" db="EMBL/GenBank/DDBJ databases">
        <authorList>
            <consortium name="DOE Joint Genome Institute"/>
            <person name="Kuo A."/>
            <person name="Kohler A."/>
            <person name="Costa M.D."/>
            <person name="Nagy L.G."/>
            <person name="Floudas D."/>
            <person name="Copeland A."/>
            <person name="Barry K.W."/>
            <person name="Cichocki N."/>
            <person name="Veneault-Fourrey C."/>
            <person name="LaButti K."/>
            <person name="Lindquist E.A."/>
            <person name="Lipzen A."/>
            <person name="Lundell T."/>
            <person name="Morin E."/>
            <person name="Murat C."/>
            <person name="Sun H."/>
            <person name="Tunlid A."/>
            <person name="Henrissat B."/>
            <person name="Grigoriev I.V."/>
            <person name="Hibbett D.S."/>
            <person name="Martin F."/>
            <person name="Nordberg H.P."/>
            <person name="Cantor M.N."/>
            <person name="Hua S.X."/>
        </authorList>
    </citation>
    <scope>NUCLEOTIDE SEQUENCE [LARGE SCALE GENOMIC DNA]</scope>
    <source>
        <strain evidence="2 3">441</strain>
    </source>
</reference>
<organism evidence="2 3">
    <name type="scientific">Pisolithus microcarpus 441</name>
    <dbReference type="NCBI Taxonomy" id="765257"/>
    <lineage>
        <taxon>Eukaryota</taxon>
        <taxon>Fungi</taxon>
        <taxon>Dikarya</taxon>
        <taxon>Basidiomycota</taxon>
        <taxon>Agaricomycotina</taxon>
        <taxon>Agaricomycetes</taxon>
        <taxon>Agaricomycetidae</taxon>
        <taxon>Boletales</taxon>
        <taxon>Sclerodermatineae</taxon>
        <taxon>Pisolithaceae</taxon>
        <taxon>Pisolithus</taxon>
    </lineage>
</organism>
<keyword evidence="3" id="KW-1185">Reference proteome</keyword>
<feature type="compositionally biased region" description="Polar residues" evidence="1">
    <location>
        <begin position="61"/>
        <end position="73"/>
    </location>
</feature>
<reference evidence="3" key="2">
    <citation type="submission" date="2015-01" db="EMBL/GenBank/DDBJ databases">
        <title>Evolutionary Origins and Diversification of the Mycorrhizal Mutualists.</title>
        <authorList>
            <consortium name="DOE Joint Genome Institute"/>
            <consortium name="Mycorrhizal Genomics Consortium"/>
            <person name="Kohler A."/>
            <person name="Kuo A."/>
            <person name="Nagy L.G."/>
            <person name="Floudas D."/>
            <person name="Copeland A."/>
            <person name="Barry K.W."/>
            <person name="Cichocki N."/>
            <person name="Veneault-Fourrey C."/>
            <person name="LaButti K."/>
            <person name="Lindquist E.A."/>
            <person name="Lipzen A."/>
            <person name="Lundell T."/>
            <person name="Morin E."/>
            <person name="Murat C."/>
            <person name="Riley R."/>
            <person name="Ohm R."/>
            <person name="Sun H."/>
            <person name="Tunlid A."/>
            <person name="Henrissat B."/>
            <person name="Grigoriev I.V."/>
            <person name="Hibbett D.S."/>
            <person name="Martin F."/>
        </authorList>
    </citation>
    <scope>NUCLEOTIDE SEQUENCE [LARGE SCALE GENOMIC DNA]</scope>
    <source>
        <strain evidence="3">441</strain>
    </source>
</reference>
<feature type="compositionally biased region" description="Polar residues" evidence="1">
    <location>
        <begin position="82"/>
        <end position="93"/>
    </location>
</feature>
<feature type="compositionally biased region" description="Low complexity" evidence="1">
    <location>
        <begin position="1"/>
        <end position="26"/>
    </location>
</feature>
<protein>
    <submittedName>
        <fullName evidence="2">Uncharacterized protein</fullName>
    </submittedName>
</protein>